<dbReference type="RefSeq" id="WP_185659887.1">
    <property type="nucleotide sequence ID" value="NZ_CAWPOO010000007.1"/>
</dbReference>
<dbReference type="Pfam" id="PF06429">
    <property type="entry name" value="Flg_bbr_C"/>
    <property type="match status" value="1"/>
</dbReference>
<keyword evidence="9" id="KW-0282">Flagellum</keyword>
<evidence type="ECO:0000256" key="1">
    <source>
        <dbReference type="ARBA" id="ARBA00004117"/>
    </source>
</evidence>
<evidence type="ECO:0000313" key="10">
    <source>
        <dbReference type="Proteomes" id="UP000526501"/>
    </source>
</evidence>
<dbReference type="GO" id="GO:0030694">
    <property type="term" value="C:bacterial-type flagellum basal body, rod"/>
    <property type="evidence" value="ECO:0007669"/>
    <property type="project" value="UniProtKB-UniRule"/>
</dbReference>
<dbReference type="PANTHER" id="PTHR30435">
    <property type="entry name" value="FLAGELLAR PROTEIN"/>
    <property type="match status" value="1"/>
</dbReference>
<keyword evidence="10" id="KW-1185">Reference proteome</keyword>
<dbReference type="EMBL" id="JACHVC010000007">
    <property type="protein sequence ID" value="MBC2606001.1"/>
    <property type="molecule type" value="Genomic_DNA"/>
</dbReference>
<evidence type="ECO:0000256" key="4">
    <source>
        <dbReference type="ARBA" id="ARBA00023143"/>
    </source>
</evidence>
<dbReference type="InterPro" id="IPR006299">
    <property type="entry name" value="FlgC"/>
</dbReference>
<comment type="subunit">
    <text evidence="5 6">The basal body constitutes a major portion of the flagellar organelle and consists of four rings (L,P,S, and M) mounted on a central rod. The rod consists of about 26 subunits of FlgG in the distal portion, and FlgB, FlgC and FlgF are thought to build up the proximal portion of the rod with about 6 subunits each.</text>
</comment>
<dbReference type="InterPro" id="IPR010930">
    <property type="entry name" value="Flg_bb/hook_C_dom"/>
</dbReference>
<sequence>MNIMPGIDSTASALQAEKLRMDIIGQNIANAHTTRGPDGQPYKRQTVQFEAKLLELGRDQNGNMQTAQGVNVRAVGTDESAGPLVYNPGHPDADEKGMVRLPNVNLTHEMVDLISASRSYEANLQVVRTSRQMAQQALRIGKA</sequence>
<evidence type="ECO:0000259" key="7">
    <source>
        <dbReference type="Pfam" id="PF00460"/>
    </source>
</evidence>
<evidence type="ECO:0000256" key="5">
    <source>
        <dbReference type="ARBA" id="ARBA00025933"/>
    </source>
</evidence>
<comment type="similarity">
    <text evidence="2">Belongs to the flagella basal body rod proteins family.</text>
</comment>
<dbReference type="NCBIfam" id="TIGR01395">
    <property type="entry name" value="FlgC"/>
    <property type="match status" value="1"/>
</dbReference>
<accession>A0A7X1B5F4</accession>
<keyword evidence="9" id="KW-0966">Cell projection</keyword>
<protein>
    <recommendedName>
        <fullName evidence="3 6">Flagellar basal-body rod protein FlgC</fullName>
    </recommendedName>
</protein>
<feature type="domain" description="Flagellar basal body rod protein N-terminal" evidence="7">
    <location>
        <begin position="9"/>
        <end position="34"/>
    </location>
</feature>
<dbReference type="GO" id="GO:0071978">
    <property type="term" value="P:bacterial-type flagellum-dependent swarming motility"/>
    <property type="evidence" value="ECO:0007669"/>
    <property type="project" value="TreeGrafter"/>
</dbReference>
<keyword evidence="4 6" id="KW-0975">Bacterial flagellum</keyword>
<name>A0A7X1B5F4_9BACT</name>
<dbReference type="Pfam" id="PF00460">
    <property type="entry name" value="Flg_bb_rod"/>
    <property type="match status" value="1"/>
</dbReference>
<keyword evidence="9" id="KW-0969">Cilium</keyword>
<feature type="domain" description="Flagellar basal-body/hook protein C-terminal" evidence="8">
    <location>
        <begin position="96"/>
        <end position="140"/>
    </location>
</feature>
<dbReference type="InterPro" id="IPR001444">
    <property type="entry name" value="Flag_bb_rod_N"/>
</dbReference>
<comment type="subcellular location">
    <subcellularLocation>
        <location evidence="1 6">Bacterial flagellum basal body</location>
    </subcellularLocation>
</comment>
<evidence type="ECO:0000256" key="3">
    <source>
        <dbReference type="ARBA" id="ARBA00017941"/>
    </source>
</evidence>
<evidence type="ECO:0000259" key="8">
    <source>
        <dbReference type="Pfam" id="PF06429"/>
    </source>
</evidence>
<proteinExistence type="inferred from homology"/>
<dbReference type="PANTHER" id="PTHR30435:SF2">
    <property type="entry name" value="FLAGELLAR BASAL-BODY ROD PROTEIN FLGC"/>
    <property type="match status" value="1"/>
</dbReference>
<evidence type="ECO:0000313" key="9">
    <source>
        <dbReference type="EMBL" id="MBC2606001.1"/>
    </source>
</evidence>
<evidence type="ECO:0000256" key="6">
    <source>
        <dbReference type="RuleBase" id="RU362062"/>
    </source>
</evidence>
<evidence type="ECO:0000256" key="2">
    <source>
        <dbReference type="ARBA" id="ARBA00009677"/>
    </source>
</evidence>
<organism evidence="9 10">
    <name type="scientific">Pelagicoccus albus</name>
    <dbReference type="NCBI Taxonomy" id="415222"/>
    <lineage>
        <taxon>Bacteria</taxon>
        <taxon>Pseudomonadati</taxon>
        <taxon>Verrucomicrobiota</taxon>
        <taxon>Opitutia</taxon>
        <taxon>Puniceicoccales</taxon>
        <taxon>Pelagicoccaceae</taxon>
        <taxon>Pelagicoccus</taxon>
    </lineage>
</organism>
<dbReference type="Proteomes" id="UP000526501">
    <property type="component" value="Unassembled WGS sequence"/>
</dbReference>
<reference evidence="9 10" key="1">
    <citation type="submission" date="2020-07" db="EMBL/GenBank/DDBJ databases">
        <authorList>
            <person name="Feng X."/>
        </authorList>
    </citation>
    <scope>NUCLEOTIDE SEQUENCE [LARGE SCALE GENOMIC DNA]</scope>
    <source>
        <strain evidence="9 10">JCM23202</strain>
    </source>
</reference>
<comment type="caution">
    <text evidence="9">The sequence shown here is derived from an EMBL/GenBank/DDBJ whole genome shotgun (WGS) entry which is preliminary data.</text>
</comment>
<dbReference type="AlphaFoldDB" id="A0A7X1B5F4"/>
<gene>
    <name evidence="9" type="primary">flgC</name>
    <name evidence="9" type="ORF">H5P27_08085</name>
</gene>